<dbReference type="GO" id="GO:0008270">
    <property type="term" value="F:zinc ion binding"/>
    <property type="evidence" value="ECO:0007669"/>
    <property type="project" value="UniProtKB-KW"/>
</dbReference>
<name>A0AAD3N2Q1_LATJO</name>
<feature type="coiled-coil region" evidence="4">
    <location>
        <begin position="3"/>
        <end position="73"/>
    </location>
</feature>
<gene>
    <name evidence="6" type="ORF">AKAME5_001623200</name>
</gene>
<dbReference type="InterPro" id="IPR051051">
    <property type="entry name" value="E3_ubiq-ligase_TRIM/RNF"/>
</dbReference>
<evidence type="ECO:0000313" key="7">
    <source>
        <dbReference type="Proteomes" id="UP001279410"/>
    </source>
</evidence>
<feature type="domain" description="B30.2/SPRY" evidence="5">
    <location>
        <begin position="122"/>
        <end position="294"/>
    </location>
</feature>
<dbReference type="Proteomes" id="UP001279410">
    <property type="component" value="Unassembled WGS sequence"/>
</dbReference>
<keyword evidence="7" id="KW-1185">Reference proteome</keyword>
<dbReference type="PANTHER" id="PTHR25465:SF32">
    <property type="entry name" value="BLOODTHIRSTY-RELATED GENE FAMILY, MEMBER 16 ISOFORM X1-RELATED"/>
    <property type="match status" value="1"/>
</dbReference>
<accession>A0AAD3N2Q1</accession>
<dbReference type="InterPro" id="IPR043136">
    <property type="entry name" value="B30.2/SPRY_sf"/>
</dbReference>
<dbReference type="Gene3D" id="2.60.120.920">
    <property type="match status" value="1"/>
</dbReference>
<dbReference type="AlphaFoldDB" id="A0AAD3N2Q1"/>
<comment type="caution">
    <text evidence="6">The sequence shown here is derived from an EMBL/GenBank/DDBJ whole genome shotgun (WGS) entry which is preliminary data.</text>
</comment>
<evidence type="ECO:0000259" key="5">
    <source>
        <dbReference type="PROSITE" id="PS50188"/>
    </source>
</evidence>
<evidence type="ECO:0000256" key="1">
    <source>
        <dbReference type="ARBA" id="ARBA00022723"/>
    </source>
</evidence>
<keyword evidence="1" id="KW-0479">Metal-binding</keyword>
<keyword evidence="3" id="KW-0862">Zinc</keyword>
<dbReference type="EMBL" id="BRZM01000070">
    <property type="protein sequence ID" value="GLD64703.1"/>
    <property type="molecule type" value="Genomic_DNA"/>
</dbReference>
<dbReference type="PROSITE" id="PS50188">
    <property type="entry name" value="B302_SPRY"/>
    <property type="match status" value="1"/>
</dbReference>
<reference evidence="6" key="1">
    <citation type="submission" date="2022-08" db="EMBL/GenBank/DDBJ databases">
        <title>Genome sequencing of akame (Lates japonicus).</title>
        <authorList>
            <person name="Hashiguchi Y."/>
            <person name="Takahashi H."/>
        </authorList>
    </citation>
    <scope>NUCLEOTIDE SEQUENCE</scope>
    <source>
        <strain evidence="6">Kochi</strain>
    </source>
</reference>
<dbReference type="Pfam" id="PF25600">
    <property type="entry name" value="TRIM_CC"/>
    <property type="match status" value="2"/>
</dbReference>
<dbReference type="InterPro" id="IPR006574">
    <property type="entry name" value="PRY"/>
</dbReference>
<proteinExistence type="predicted"/>
<dbReference type="InterPro" id="IPR003879">
    <property type="entry name" value="Butyrophylin_SPRY"/>
</dbReference>
<dbReference type="InterPro" id="IPR058030">
    <property type="entry name" value="TRIM8/14/16/25/29/45/65_CC"/>
</dbReference>
<dbReference type="GO" id="GO:0005737">
    <property type="term" value="C:cytoplasm"/>
    <property type="evidence" value="ECO:0007669"/>
    <property type="project" value="UniProtKB-ARBA"/>
</dbReference>
<dbReference type="Pfam" id="PF13765">
    <property type="entry name" value="PRY"/>
    <property type="match status" value="1"/>
</dbReference>
<dbReference type="SMART" id="SM00589">
    <property type="entry name" value="PRY"/>
    <property type="match status" value="1"/>
</dbReference>
<protein>
    <submittedName>
        <fullName evidence="6">E3 ubiquitin-protein ligase TRIM39-like protein</fullName>
    </submittedName>
</protein>
<dbReference type="PANTHER" id="PTHR25465">
    <property type="entry name" value="B-BOX DOMAIN CONTAINING"/>
    <property type="match status" value="1"/>
</dbReference>
<sequence>MTREKAQREIDDSDRLFKTLMNEVQEMQTKLRLNIERKLRKSQEKDETRIRELQEEIAELQRTHSELNDLSQNDDHLQLLQTLQALSTISDTKDWSQIRVYSDLCMQSVRRAMSHLVHTFQTELKTLTNTELTRMKQYKESVTFDQATAGSYLVVTESGKRLKYSKYASPSSSDDLDLDRFDCPMVLGTKGFTSGRHYWEVQVRLKRIRIKLQQAIQERVSKVEKIKLSVDRSGENPKEAWAQNKELVKQLEEEISELQRKNAELEQLSQTEDNLHFLQVCSMVKSQNISNQSD</sequence>
<dbReference type="SUPFAM" id="SSF49899">
    <property type="entry name" value="Concanavalin A-like lectins/glucanases"/>
    <property type="match status" value="1"/>
</dbReference>
<evidence type="ECO:0000256" key="3">
    <source>
        <dbReference type="ARBA" id="ARBA00022833"/>
    </source>
</evidence>
<feature type="coiled-coil region" evidence="4">
    <location>
        <begin position="241"/>
        <end position="275"/>
    </location>
</feature>
<evidence type="ECO:0000256" key="2">
    <source>
        <dbReference type="ARBA" id="ARBA00022771"/>
    </source>
</evidence>
<organism evidence="6 7">
    <name type="scientific">Lates japonicus</name>
    <name type="common">Japanese lates</name>
    <dbReference type="NCBI Taxonomy" id="270547"/>
    <lineage>
        <taxon>Eukaryota</taxon>
        <taxon>Metazoa</taxon>
        <taxon>Chordata</taxon>
        <taxon>Craniata</taxon>
        <taxon>Vertebrata</taxon>
        <taxon>Euteleostomi</taxon>
        <taxon>Actinopterygii</taxon>
        <taxon>Neopterygii</taxon>
        <taxon>Teleostei</taxon>
        <taxon>Neoteleostei</taxon>
        <taxon>Acanthomorphata</taxon>
        <taxon>Carangaria</taxon>
        <taxon>Carangaria incertae sedis</taxon>
        <taxon>Centropomidae</taxon>
        <taxon>Lates</taxon>
    </lineage>
</organism>
<evidence type="ECO:0000313" key="6">
    <source>
        <dbReference type="EMBL" id="GLD64703.1"/>
    </source>
</evidence>
<dbReference type="InterPro" id="IPR013320">
    <property type="entry name" value="ConA-like_dom_sf"/>
</dbReference>
<keyword evidence="2" id="KW-0863">Zinc-finger</keyword>
<dbReference type="InterPro" id="IPR001870">
    <property type="entry name" value="B30.2/SPRY"/>
</dbReference>
<evidence type="ECO:0000256" key="4">
    <source>
        <dbReference type="SAM" id="Coils"/>
    </source>
</evidence>
<dbReference type="PRINTS" id="PR01407">
    <property type="entry name" value="BUTYPHLNCDUF"/>
</dbReference>
<keyword evidence="4" id="KW-0175">Coiled coil</keyword>